<evidence type="ECO:0000313" key="2">
    <source>
        <dbReference type="Proteomes" id="UP000242561"/>
    </source>
</evidence>
<dbReference type="PANTHER" id="PTHR30143">
    <property type="entry name" value="ACID HYDRATASE"/>
    <property type="match status" value="1"/>
</dbReference>
<dbReference type="Gene3D" id="3.90.850.10">
    <property type="entry name" value="Fumarylacetoacetase-like, C-terminal domain"/>
    <property type="match status" value="1"/>
</dbReference>
<dbReference type="RefSeq" id="WP_072559797.1">
    <property type="nucleotide sequence ID" value="NZ_CP018154.1"/>
</dbReference>
<dbReference type="PANTHER" id="PTHR30143:SF0">
    <property type="entry name" value="2-KETO-4-PENTENOATE HYDRATASE"/>
    <property type="match status" value="1"/>
</dbReference>
<dbReference type="Proteomes" id="UP000242561">
    <property type="component" value="Chromosome"/>
</dbReference>
<protein>
    <recommendedName>
        <fullName evidence="3">2-keto-4-pentenoate hydratase</fullName>
    </recommendedName>
</protein>
<keyword evidence="2" id="KW-1185">Reference proteome</keyword>
<dbReference type="AlphaFoldDB" id="A0A1L3JDB9"/>
<organism evidence="1 2">
    <name type="scientific">Sphingorhabdus lutea</name>
    <dbReference type="NCBI Taxonomy" id="1913578"/>
    <lineage>
        <taxon>Bacteria</taxon>
        <taxon>Pseudomonadati</taxon>
        <taxon>Pseudomonadota</taxon>
        <taxon>Alphaproteobacteria</taxon>
        <taxon>Sphingomonadales</taxon>
        <taxon>Sphingomonadaceae</taxon>
        <taxon>Sphingorhabdus</taxon>
    </lineage>
</organism>
<proteinExistence type="predicted"/>
<dbReference type="SUPFAM" id="SSF56529">
    <property type="entry name" value="FAH"/>
    <property type="match status" value="1"/>
</dbReference>
<reference evidence="1 2" key="1">
    <citation type="submission" date="2016-11" db="EMBL/GenBank/DDBJ databases">
        <title>Sphingorhabdus sp. LPB0140, isolated from marine environment.</title>
        <authorList>
            <person name="Kim E."/>
            <person name="Yi H."/>
        </authorList>
    </citation>
    <scope>NUCLEOTIDE SEQUENCE [LARGE SCALE GENOMIC DNA]</scope>
    <source>
        <strain evidence="1 2">LPB0140</strain>
    </source>
</reference>
<dbReference type="STRING" id="1913578.LPB140_10500"/>
<name>A0A1L3JDB9_9SPHN</name>
<dbReference type="InterPro" id="IPR036663">
    <property type="entry name" value="Fumarylacetoacetase_C_sf"/>
</dbReference>
<evidence type="ECO:0008006" key="3">
    <source>
        <dbReference type="Google" id="ProtNLM"/>
    </source>
</evidence>
<dbReference type="InterPro" id="IPR050772">
    <property type="entry name" value="Hydratase-Decarb/MhpD_sf"/>
</dbReference>
<evidence type="ECO:0000313" key="1">
    <source>
        <dbReference type="EMBL" id="APG63147.1"/>
    </source>
</evidence>
<dbReference type="EMBL" id="CP018154">
    <property type="protein sequence ID" value="APG63147.1"/>
    <property type="molecule type" value="Genomic_DNA"/>
</dbReference>
<dbReference type="GO" id="GO:0008684">
    <property type="term" value="F:2-oxopent-4-enoate hydratase activity"/>
    <property type="evidence" value="ECO:0007669"/>
    <property type="project" value="TreeGrafter"/>
</dbReference>
<accession>A0A1L3JDB9</accession>
<gene>
    <name evidence="1" type="ORF">LPB140_10500</name>
</gene>
<dbReference type="KEGG" id="sphl:LPB140_10500"/>
<dbReference type="GO" id="GO:0005737">
    <property type="term" value="C:cytoplasm"/>
    <property type="evidence" value="ECO:0007669"/>
    <property type="project" value="TreeGrafter"/>
</dbReference>
<sequence length="259" mass="27655">MENMQNNQKIAAAFVKARQENLPINTYPGDMPADLDTAYAIQNIAINLMQEKVGGWKVAKLSPEFAEKFGEERLVGPVFESSILFADHQQVSAAIFDGYAAAEVEIMMRVGNVPDGKIDVDGARGMVDEVRFGLEMAGSPFAEINAHGPAVTISDFGNNNGLIIGDIIENMDGNQIKQAVININIDGELVGSGNLADGLDGPLAAAAFLHNILIDRGLSLEKGQWISTGAITGAHKIEKGAQILAKLDDKLQIAARVND</sequence>